<keyword evidence="3" id="KW-1185">Reference proteome</keyword>
<dbReference type="EMBL" id="JROU02001134">
    <property type="protein sequence ID" value="OEH77319.1"/>
    <property type="molecule type" value="Genomic_DNA"/>
</dbReference>
<feature type="region of interest" description="Disordered" evidence="1">
    <location>
        <begin position="76"/>
        <end position="102"/>
    </location>
</feature>
<proteinExistence type="predicted"/>
<dbReference type="AlphaFoldDB" id="A0A1D3D1J7"/>
<accession>A0A1D3D1J7</accession>
<evidence type="ECO:0000313" key="2">
    <source>
        <dbReference type="EMBL" id="OEH77319.1"/>
    </source>
</evidence>
<name>A0A1D3D1J7_9EIME</name>
<reference evidence="2 3" key="1">
    <citation type="journal article" date="2016" name="BMC Genomics">
        <title>Comparative genomics reveals Cyclospora cayetanensis possesses coccidia-like metabolism and invasion components but unique surface antigens.</title>
        <authorList>
            <person name="Liu S."/>
            <person name="Wang L."/>
            <person name="Zheng H."/>
            <person name="Xu Z."/>
            <person name="Roellig D.M."/>
            <person name="Li N."/>
            <person name="Frace M.A."/>
            <person name="Tang K."/>
            <person name="Arrowood M.J."/>
            <person name="Moss D.M."/>
            <person name="Zhang L."/>
            <person name="Feng Y."/>
            <person name="Xiao L."/>
        </authorList>
    </citation>
    <scope>NUCLEOTIDE SEQUENCE [LARGE SCALE GENOMIC DNA]</scope>
    <source>
        <strain evidence="2 3">CHN_HEN01</strain>
    </source>
</reference>
<evidence type="ECO:0000256" key="1">
    <source>
        <dbReference type="SAM" id="MobiDB-lite"/>
    </source>
</evidence>
<gene>
    <name evidence="2" type="ORF">cyc_05620</name>
</gene>
<dbReference type="Proteomes" id="UP000095192">
    <property type="component" value="Unassembled WGS sequence"/>
</dbReference>
<protein>
    <submittedName>
        <fullName evidence="2">Uncharacterized protein</fullName>
    </submittedName>
</protein>
<organism evidence="2 3">
    <name type="scientific">Cyclospora cayetanensis</name>
    <dbReference type="NCBI Taxonomy" id="88456"/>
    <lineage>
        <taxon>Eukaryota</taxon>
        <taxon>Sar</taxon>
        <taxon>Alveolata</taxon>
        <taxon>Apicomplexa</taxon>
        <taxon>Conoidasida</taxon>
        <taxon>Coccidia</taxon>
        <taxon>Eucoccidiorida</taxon>
        <taxon>Eimeriorina</taxon>
        <taxon>Eimeriidae</taxon>
        <taxon>Cyclospora</taxon>
    </lineage>
</organism>
<evidence type="ECO:0000313" key="3">
    <source>
        <dbReference type="Proteomes" id="UP000095192"/>
    </source>
</evidence>
<feature type="compositionally biased region" description="Polar residues" evidence="1">
    <location>
        <begin position="88"/>
        <end position="102"/>
    </location>
</feature>
<dbReference type="InParanoid" id="A0A1D3D1J7"/>
<dbReference type="VEuPathDB" id="ToxoDB:cyc_05620"/>
<comment type="caution">
    <text evidence="2">The sequence shown here is derived from an EMBL/GenBank/DDBJ whole genome shotgun (WGS) entry which is preliminary data.</text>
</comment>
<sequence length="102" mass="11797">MRRSHVYAAFPVALAWREREVSGSSCAAGITRRRVPPQRQQRQPFSWCMFEAFHYLRSAERQSCRYSRKDGVPHPFFSRQLLPPKPTSVRSSDALGSTDEQL</sequence>